<dbReference type="EMBL" id="FMYT01000010">
    <property type="protein sequence ID" value="SDC61324.1"/>
    <property type="molecule type" value="Genomic_DNA"/>
</dbReference>
<dbReference type="RefSeq" id="WP_149796776.1">
    <property type="nucleotide sequence ID" value="NZ_FMYT01000010.1"/>
</dbReference>
<evidence type="ECO:0000313" key="2">
    <source>
        <dbReference type="Proteomes" id="UP000324896"/>
    </source>
</evidence>
<organism evidence="1 2">
    <name type="scientific">Halanaerobium congolense</name>
    <dbReference type="NCBI Taxonomy" id="54121"/>
    <lineage>
        <taxon>Bacteria</taxon>
        <taxon>Bacillati</taxon>
        <taxon>Bacillota</taxon>
        <taxon>Clostridia</taxon>
        <taxon>Halanaerobiales</taxon>
        <taxon>Halanaerobiaceae</taxon>
        <taxon>Halanaerobium</taxon>
    </lineage>
</organism>
<proteinExistence type="predicted"/>
<gene>
    <name evidence="1" type="ORF">SAMN04488597_11029</name>
</gene>
<reference evidence="1 2" key="1">
    <citation type="submission" date="2016-10" db="EMBL/GenBank/DDBJ databases">
        <authorList>
            <person name="Varghese N."/>
            <person name="Submissions S."/>
        </authorList>
    </citation>
    <scope>NUCLEOTIDE SEQUENCE [LARGE SCALE GENOMIC DNA]</scope>
    <source>
        <strain evidence="1 2">WG10</strain>
    </source>
</reference>
<dbReference type="AlphaFoldDB" id="A0A1G6N1I2"/>
<accession>A0A1G6N1I2</accession>
<dbReference type="Gene3D" id="1.20.5.190">
    <property type="match status" value="2"/>
</dbReference>
<dbReference type="Proteomes" id="UP000324896">
    <property type="component" value="Unassembled WGS sequence"/>
</dbReference>
<sequence length="151" mass="16919">MNQELLDSIRQIIREEISGVKGDVSSLKGDVSSLKNDVSSLKGDVSSLKGDVSSLKNDVSSLKGDVSSLKNDVAEMKPQLEENTQMLRTLLARTDNHGAMLEQLNIRVSRLEGNEKRYKKLNNDFYYHSHKVVVEIKEPVFEIDSNDHSDS</sequence>
<name>A0A1G6N1I2_9FIRM</name>
<protein>
    <submittedName>
        <fullName evidence="1">Uncharacterized protein</fullName>
    </submittedName>
</protein>
<dbReference type="SUPFAM" id="SSF58100">
    <property type="entry name" value="Bacterial hemolysins"/>
    <property type="match status" value="1"/>
</dbReference>
<evidence type="ECO:0000313" key="1">
    <source>
        <dbReference type="EMBL" id="SDC61324.1"/>
    </source>
</evidence>